<dbReference type="Proteomes" id="UP000309584">
    <property type="component" value="Unassembled WGS sequence"/>
</dbReference>
<name>A0ABY2TGC3_9BACT</name>
<dbReference type="SUPFAM" id="SSF53474">
    <property type="entry name" value="alpha/beta-Hydrolases"/>
    <property type="match status" value="1"/>
</dbReference>
<keyword evidence="1" id="KW-0472">Membrane</keyword>
<sequence length="411" mass="47253">LNFAKHHENTDAFRYHLSPRTKKFVSRYEVIDHVKNTSISGYSHTIFKDTTKNDNTYILAFRGTEEFLKDLVLTDGFIALGAGIPQIISLLDYSDSILNAIRKKHGSDDFKIDIVGHSLGGYLAQCFCIFGQKKYIQKLYTYNGAGIGGLVASLINIFIRFVRLVFKLLVKGIKKLFGFGMTRKTLDNCSKALNLKDGTDGLIEDCKKMQGQVNQKRLDECALNIKQASKGKTDIEVHHIETIAKPIPNEDILREGRQTIEPSRSLISDLGYKYGLNIKNKFDYKNTDRLHLIHIGELEKNYYKTSHFMYNIVWTSYFYEHLVKYNENIKELKGDIACVLDYLNSYAQNLIDLSEKNKLLLEDNVNIQDKNQNYISVVLGKTFKTLCKVNKYNKEFNLTYKDAQESFFISE</sequence>
<keyword evidence="1" id="KW-1133">Transmembrane helix</keyword>
<feature type="transmembrane region" description="Helical" evidence="1">
    <location>
        <begin position="144"/>
        <end position="166"/>
    </location>
</feature>
<keyword evidence="3" id="KW-1185">Reference proteome</keyword>
<evidence type="ECO:0008006" key="4">
    <source>
        <dbReference type="Google" id="ProtNLM"/>
    </source>
</evidence>
<dbReference type="Gene3D" id="3.40.50.1820">
    <property type="entry name" value="alpha/beta hydrolase"/>
    <property type="match status" value="1"/>
</dbReference>
<feature type="non-terminal residue" evidence="2">
    <location>
        <position position="411"/>
    </location>
</feature>
<comment type="caution">
    <text evidence="2">The sequence shown here is derived from an EMBL/GenBank/DDBJ whole genome shotgun (WGS) entry which is preliminary data.</text>
</comment>
<gene>
    <name evidence="2" type="ORF">CQA75_08930</name>
</gene>
<dbReference type="EMBL" id="NXLY01000050">
    <property type="protein sequence ID" value="TKX32692.1"/>
    <property type="molecule type" value="Genomic_DNA"/>
</dbReference>
<evidence type="ECO:0000256" key="1">
    <source>
        <dbReference type="SAM" id="Phobius"/>
    </source>
</evidence>
<evidence type="ECO:0000313" key="2">
    <source>
        <dbReference type="EMBL" id="TKX32692.1"/>
    </source>
</evidence>
<organism evidence="2 3">
    <name type="scientific">Campylobacter taeniopygiae</name>
    <dbReference type="NCBI Taxonomy" id="2510188"/>
    <lineage>
        <taxon>Bacteria</taxon>
        <taxon>Pseudomonadati</taxon>
        <taxon>Campylobacterota</taxon>
        <taxon>Epsilonproteobacteria</taxon>
        <taxon>Campylobacterales</taxon>
        <taxon>Campylobacteraceae</taxon>
        <taxon>Campylobacter</taxon>
    </lineage>
</organism>
<feature type="non-terminal residue" evidence="2">
    <location>
        <position position="1"/>
    </location>
</feature>
<evidence type="ECO:0000313" key="3">
    <source>
        <dbReference type="Proteomes" id="UP000309584"/>
    </source>
</evidence>
<dbReference type="InterPro" id="IPR029058">
    <property type="entry name" value="AB_hydrolase_fold"/>
</dbReference>
<protein>
    <recommendedName>
        <fullName evidence="4">DUF2974 domain-containing protein</fullName>
    </recommendedName>
</protein>
<reference evidence="2 3" key="1">
    <citation type="submission" date="2018-05" db="EMBL/GenBank/DDBJ databases">
        <title>Novel Campyloabacter and Helicobacter Species and Strains.</title>
        <authorList>
            <person name="Mannion A.J."/>
            <person name="Shen Z."/>
            <person name="Fox J.G."/>
        </authorList>
    </citation>
    <scope>NUCLEOTIDE SEQUENCE [LARGE SCALE GENOMIC DNA]</scope>
    <source>
        <strain evidence="3">MIT10-5678</strain>
    </source>
</reference>
<proteinExistence type="predicted"/>
<keyword evidence="1" id="KW-0812">Transmembrane</keyword>
<accession>A0ABY2TGC3</accession>